<dbReference type="RefSeq" id="WP_340333370.1">
    <property type="nucleotide sequence ID" value="NZ_JBBKZS010000001.1"/>
</dbReference>
<reference evidence="1 2" key="1">
    <citation type="submission" date="2024-03" db="EMBL/GenBank/DDBJ databases">
        <title>Novel species of the genus Variovorax.</title>
        <authorList>
            <person name="Liu Q."/>
            <person name="Xin Y.-H."/>
        </authorList>
    </citation>
    <scope>NUCLEOTIDE SEQUENCE [LARGE SCALE GENOMIC DNA]</scope>
    <source>
        <strain evidence="1 2">KACC 18901</strain>
    </source>
</reference>
<organism evidence="1 2">
    <name type="scientific">Variovorax robiniae</name>
    <dbReference type="NCBI Taxonomy" id="1836199"/>
    <lineage>
        <taxon>Bacteria</taxon>
        <taxon>Pseudomonadati</taxon>
        <taxon>Pseudomonadota</taxon>
        <taxon>Betaproteobacteria</taxon>
        <taxon>Burkholderiales</taxon>
        <taxon>Comamonadaceae</taxon>
        <taxon>Variovorax</taxon>
    </lineage>
</organism>
<evidence type="ECO:0000313" key="1">
    <source>
        <dbReference type="EMBL" id="MEJ8853270.1"/>
    </source>
</evidence>
<evidence type="ECO:0000313" key="2">
    <source>
        <dbReference type="Proteomes" id="UP001367030"/>
    </source>
</evidence>
<protein>
    <submittedName>
        <fullName evidence="1">RIP homotypic interaction motif-containing protein</fullName>
    </submittedName>
</protein>
<accession>A0ABU8X0E7</accession>
<dbReference type="Proteomes" id="UP001367030">
    <property type="component" value="Unassembled WGS sequence"/>
</dbReference>
<comment type="caution">
    <text evidence="1">The sequence shown here is derived from an EMBL/GenBank/DDBJ whole genome shotgun (WGS) entry which is preliminary data.</text>
</comment>
<sequence length="169" mass="17875">MNDTVFLESRDGSRAGPFKTAIGSKNGLSASIFQPTLDVEEGCKLIRPLPSGKEEFFTVLEANYSPGLHTIPAHWTLKLKKDGSMVDSNKSSLQNTTINITNSQGIQIGDHNLQHIASSLIGLVEEIESCNATPPEKATAKGLLRDFMGNPVVAAVLGSATSGVLALLG</sequence>
<keyword evidence="2" id="KW-1185">Reference proteome</keyword>
<proteinExistence type="predicted"/>
<name>A0ABU8X0E7_9BURK</name>
<dbReference type="EMBL" id="JBBKZS010000001">
    <property type="protein sequence ID" value="MEJ8853270.1"/>
    <property type="molecule type" value="Genomic_DNA"/>
</dbReference>
<dbReference type="Pfam" id="PF12721">
    <property type="entry name" value="RHIM"/>
    <property type="match status" value="1"/>
</dbReference>
<dbReference type="InterPro" id="IPR025735">
    <property type="entry name" value="RHIM"/>
</dbReference>
<gene>
    <name evidence="1" type="ORF">WKW79_01745</name>
</gene>